<evidence type="ECO:0000256" key="7">
    <source>
        <dbReference type="ARBA" id="ARBA00039448"/>
    </source>
</evidence>
<comment type="similarity">
    <text evidence="6">Belongs to the mitochondrion-specific ribosomal protein mL45 family.</text>
</comment>
<evidence type="ECO:0000256" key="5">
    <source>
        <dbReference type="ARBA" id="ARBA00023274"/>
    </source>
</evidence>
<evidence type="ECO:0000259" key="9">
    <source>
        <dbReference type="SMART" id="SM00978"/>
    </source>
</evidence>
<reference evidence="10 11" key="1">
    <citation type="journal article" date="2024" name="Nat. Commun.">
        <title>Phylogenomics reveals the evolutionary origins of lichenization in chlorophyte algae.</title>
        <authorList>
            <person name="Puginier C."/>
            <person name="Libourel C."/>
            <person name="Otte J."/>
            <person name="Skaloud P."/>
            <person name="Haon M."/>
            <person name="Grisel S."/>
            <person name="Petersen M."/>
            <person name="Berrin J.G."/>
            <person name="Delaux P.M."/>
            <person name="Dal Grande F."/>
            <person name="Keller J."/>
        </authorList>
    </citation>
    <scope>NUCLEOTIDE SEQUENCE [LARGE SCALE GENOMIC DNA]</scope>
    <source>
        <strain evidence="10 11">SAG 2523</strain>
    </source>
</reference>
<dbReference type="EMBL" id="JALJOV010000165">
    <property type="protein sequence ID" value="KAK9866392.1"/>
    <property type="molecule type" value="Genomic_DNA"/>
</dbReference>
<evidence type="ECO:0000256" key="3">
    <source>
        <dbReference type="ARBA" id="ARBA00022980"/>
    </source>
</evidence>
<name>A0AAW1TBB5_9CHLO</name>
<evidence type="ECO:0000313" key="11">
    <source>
        <dbReference type="Proteomes" id="UP001485043"/>
    </source>
</evidence>
<keyword evidence="5" id="KW-0687">Ribonucleoprotein</keyword>
<evidence type="ECO:0000256" key="2">
    <source>
        <dbReference type="ARBA" id="ARBA00022946"/>
    </source>
</evidence>
<dbReference type="SUPFAM" id="SSF54427">
    <property type="entry name" value="NTF2-like"/>
    <property type="match status" value="1"/>
</dbReference>
<keyword evidence="11" id="KW-1185">Reference proteome</keyword>
<keyword evidence="4" id="KW-0496">Mitochondrion</keyword>
<comment type="subcellular location">
    <subcellularLocation>
        <location evidence="1">Mitochondrion</location>
    </subcellularLocation>
</comment>
<protein>
    <recommendedName>
        <fullName evidence="7">Large ribosomal subunit protein mL45</fullName>
    </recommendedName>
    <alternativeName>
        <fullName evidence="8">39S ribosomal protein L45, mitochondrial</fullName>
    </alternativeName>
</protein>
<evidence type="ECO:0000256" key="1">
    <source>
        <dbReference type="ARBA" id="ARBA00004173"/>
    </source>
</evidence>
<dbReference type="GO" id="GO:0005739">
    <property type="term" value="C:mitochondrion"/>
    <property type="evidence" value="ECO:0007669"/>
    <property type="project" value="UniProtKB-SubCell"/>
</dbReference>
<organism evidence="10 11">
    <name type="scientific">Apatococcus fuscideae</name>
    <dbReference type="NCBI Taxonomy" id="2026836"/>
    <lineage>
        <taxon>Eukaryota</taxon>
        <taxon>Viridiplantae</taxon>
        <taxon>Chlorophyta</taxon>
        <taxon>core chlorophytes</taxon>
        <taxon>Trebouxiophyceae</taxon>
        <taxon>Chlorellales</taxon>
        <taxon>Chlorellaceae</taxon>
        <taxon>Apatococcus</taxon>
    </lineage>
</organism>
<gene>
    <name evidence="10" type="ORF">WJX84_006034</name>
</gene>
<dbReference type="GO" id="GO:0005840">
    <property type="term" value="C:ribosome"/>
    <property type="evidence" value="ECO:0007669"/>
    <property type="project" value="UniProtKB-KW"/>
</dbReference>
<keyword evidence="2" id="KW-0809">Transit peptide</keyword>
<sequence>MISRGLDVQCSLRASSALLLQACNQRAIAAHHCSCHLVPTLPFPDVLASVASARTQRKGAQGLQMTVTQPKHVLSPNIVVDPYRGDPPRQSLGSWFTLSGWKERIRRWQGAGLNVFVISRCRKYIPGWSLKGFKQEALELYEQTCLELARGNYDALRNMSTPRVSSELKSQLKQRTSGGWKRVHWEMVERPTLRQLQLLRARIGVMNQHDPQTWHVQLTVRLTSKQRFAAFDAKGALVAGSMTTDIPVVDYWVFERSLRTAASSQWRIAARLPPPITD</sequence>
<dbReference type="PANTHER" id="PTHR28554:SF1">
    <property type="entry name" value="LARGE RIBOSOMAL SUBUNIT PROTEIN ML45"/>
    <property type="match status" value="1"/>
</dbReference>
<dbReference type="AlphaFoldDB" id="A0AAW1TBB5"/>
<dbReference type="SMART" id="SM00978">
    <property type="entry name" value="Tim44"/>
    <property type="match status" value="1"/>
</dbReference>
<dbReference type="Pfam" id="PF04280">
    <property type="entry name" value="Tim44"/>
    <property type="match status" value="1"/>
</dbReference>
<evidence type="ECO:0000313" key="10">
    <source>
        <dbReference type="EMBL" id="KAK9866392.1"/>
    </source>
</evidence>
<comment type="caution">
    <text evidence="10">The sequence shown here is derived from an EMBL/GenBank/DDBJ whole genome shotgun (WGS) entry which is preliminary data.</text>
</comment>
<dbReference type="Gene3D" id="3.10.450.240">
    <property type="match status" value="1"/>
</dbReference>
<dbReference type="GO" id="GO:1990904">
    <property type="term" value="C:ribonucleoprotein complex"/>
    <property type="evidence" value="ECO:0007669"/>
    <property type="project" value="UniProtKB-KW"/>
</dbReference>
<dbReference type="Proteomes" id="UP001485043">
    <property type="component" value="Unassembled WGS sequence"/>
</dbReference>
<dbReference type="InterPro" id="IPR007379">
    <property type="entry name" value="Tim44-like_dom"/>
</dbReference>
<dbReference type="PANTHER" id="PTHR28554">
    <property type="entry name" value="39S RIBOSOMAL PROTEIN L45, MITOCHONDRIAL"/>
    <property type="match status" value="1"/>
</dbReference>
<accession>A0AAW1TBB5</accession>
<feature type="domain" description="Tim44-like" evidence="9">
    <location>
        <begin position="114"/>
        <end position="273"/>
    </location>
</feature>
<proteinExistence type="inferred from homology"/>
<keyword evidence="3" id="KW-0689">Ribosomal protein</keyword>
<evidence type="ECO:0000256" key="6">
    <source>
        <dbReference type="ARBA" id="ARBA00038073"/>
    </source>
</evidence>
<evidence type="ECO:0000256" key="4">
    <source>
        <dbReference type="ARBA" id="ARBA00023128"/>
    </source>
</evidence>
<evidence type="ECO:0000256" key="8">
    <source>
        <dbReference type="ARBA" id="ARBA00043031"/>
    </source>
</evidence>
<dbReference type="InterPro" id="IPR051975">
    <property type="entry name" value="mtLSU_mL45"/>
</dbReference>
<dbReference type="InterPro" id="IPR032710">
    <property type="entry name" value="NTF2-like_dom_sf"/>
</dbReference>